<feature type="region of interest" description="Disordered" evidence="1">
    <location>
        <begin position="809"/>
        <end position="834"/>
    </location>
</feature>
<dbReference type="PANTHER" id="PTHR42264:SF6">
    <property type="entry name" value="TRANSMEMBRANE PROTEIN"/>
    <property type="match status" value="1"/>
</dbReference>
<accession>A0A1R1XY34</accession>
<proteinExistence type="predicted"/>
<name>A0A1R1XY34_9FUNG</name>
<comment type="caution">
    <text evidence="2">The sequence shown here is derived from an EMBL/GenBank/DDBJ whole genome shotgun (WGS) entry which is preliminary data.</text>
</comment>
<dbReference type="PANTHER" id="PTHR42264">
    <property type="entry name" value="EPHRIN_REC_LIKE DOMAIN-CONTAINING PROTEIN"/>
    <property type="match status" value="1"/>
</dbReference>
<protein>
    <submittedName>
        <fullName evidence="2">Uncharacterized protein</fullName>
    </submittedName>
</protein>
<dbReference type="Proteomes" id="UP000187429">
    <property type="component" value="Unassembled WGS sequence"/>
</dbReference>
<dbReference type="EMBL" id="LSSM01002993">
    <property type="protein sequence ID" value="OMJ19479.1"/>
    <property type="molecule type" value="Genomic_DNA"/>
</dbReference>
<dbReference type="OrthoDB" id="5567492at2759"/>
<reference evidence="3" key="1">
    <citation type="submission" date="2017-01" db="EMBL/GenBank/DDBJ databases">
        <authorList>
            <person name="Wang Y."/>
            <person name="White M."/>
            <person name="Kvist S."/>
            <person name="Moncalvo J.-M."/>
        </authorList>
    </citation>
    <scope>NUCLEOTIDE SEQUENCE [LARGE SCALE GENOMIC DNA]</scope>
    <source>
        <strain evidence="3">ID-206-W2</strain>
    </source>
</reference>
<feature type="region of interest" description="Disordered" evidence="1">
    <location>
        <begin position="1682"/>
        <end position="1703"/>
    </location>
</feature>
<evidence type="ECO:0000313" key="2">
    <source>
        <dbReference type="EMBL" id="OMJ19479.1"/>
    </source>
</evidence>
<evidence type="ECO:0000256" key="1">
    <source>
        <dbReference type="SAM" id="MobiDB-lite"/>
    </source>
</evidence>
<keyword evidence="3" id="KW-1185">Reference proteome</keyword>
<sequence>MEDLVNYLKNEISLDAFIGCTLSQLWEYAKDYYIHKKDSVLDSLIESKTSLPALDSIKELNQDSVYQINWKKSLWPTILKIPDIYITQNSKVIHDNRNDKASTTHKLSNTYNFNDLDEKSVIIKSSTQSIFFSFFDGFNTNLIFLNSSKNTEIRVEREFFVRSQANLLNVEKKNLLNKDNFNDEIKDLKSSRLSTSSKNTKDPNNVEELVFLSRIKSLVIDALLNAPNNIMLAEDLIEMIGLEPGINWQRSFFNRQIRYLENNGQIENLKARVPRTDNRMPSSSKAKLDISKRCIRLIDPNLLSGSIDSNNSKTNNLLTFDTESQNPSFPDNFSESQSFDQNNYDYNNYIDPDNQYMFSVLKNCNRGLLYILPPDVQIAYLVFMSGKNGIKTKSITYLFNHLSHKYISRTMSKKFIECKNTKPLVKFIYENIGRESSKRYFATDELIKNHKLLFPPSLISTPRLDSSLSNYNIFNQTSPEKSNSIKDSVFYIPPSQPDDSENTDLASLVPTANSINPISSSRKDKDVWEVFSYSYLLKSINSGCRISIVKLIREQTVIDILETQKIIEITQSFMGFLEMTIPQYQSKLILGLVDTDIKFPNSSEESSPSKLFDPKTRFDFDLNLLAKSASNLTHKSYKICKKTLNKTFLELESYGYGKCRFFFIDSEAINSNSFKPRYFPNEIYDKDQIINKAIFDKKRNENLITRTILIHSSIDPESEIVENYIKSSKSPHAQNYTFKSLKKNSFLPNSFTIERPKNHNNNITFKDIRSQSASKKKLLNSQDSLVPKVSLSNDKRGVKRLFSSYLEDKDSEKSMSGSDNQLPKKKPNHLDLDSVNQSNIDPFTDNYDQFNPENNDNSPSYSLNIQNVIATNDEKISSYHDLTVEFMYRPSRMALTKEIHEFLIKKIFQTGKTSTKAFSYGRFGVSQVLQSFPLSFIFKLVKWKKVTGVLHEYLDGKFDSFINKSRQSSPGIGNSENGQDKRSNILNLSDRLETPLGSLPISILKIVLNDAYKIRRAIRPIIGVLIRLELLRPLKKAELIDCDEIPESILSSAYDQNEQFDFLISKNSDLSYFKGSKSSEKLKENDHKKDTTNVKSIFNISWENLFELYPGYQLMSTVAIRDYRDPFILPPYIENRVYSLLEKSNLDRFWIDIKSMSLNPKFVLKDLPSNPLTEDKRFLHPFENIGKRYNSDPLSSRINLNIIPISKDPRDPLFNINQEHQWNVNINKLSFSQKTVLNSYIDFVNKVTPINDEKILEVISKQNYLEVSAAKSYYQKYELEWLSRKRNLNLSSIKDVDMVNLRKKRKVLNSGSSSLSFKPKKNSAELKKMIRGINLKEKIVLNKFIDSFKLHNDIEKYRKRYGNFSVYEPYADIVDTHYYFEFENNLKMFDYLKSKDFKEFRKKDFLKYPASYILYHAYLSSKHHDIGKYMDIYRSYKNEIVVNYITEMAKVNDGCIPRKTNGFDYIFNVYKNKHSKNFNYFKNFYSNSLKSTSSPINNNTSLNSGVETPISYKYLSDYLINYEMCIKLGHMLTKIFSRRARRNANNIFNVRRDHFLNKWSTLDSNRLLVSVSILNWLNKSHSLPLHWNLVQLSFKYDISFYNTSRLKFIFSRLMKKPKNTEYFNRIELIYSKIRPHISKTGFLLNLDDIFQTYTTYGSTNRISFQHFNTSNNKSPFDKEIFDNSNNYNKEKSQNSENEDLNSNNTNSELEIIQKIDLFKETNFTVGLIFYFGIPFLMDALGLSHDSIEINNSGLSINSGPDILSNDIKSTQSSSNIHLPGSIDLLFNKYVINTSSDSMVISKTELQGRSLLSRNIVNSSKDDFISDTELIISDDEFNHLTDFKSRNFFQNSFYEDYVNDQASLKKHMSESYLFMQNLRMSWLSTLNYPTDHSVIHKIDTIKIKKNFKNMPYTLKILAINRLQLFWASLGGYLDYHQDKDAYVFGNENSNLYTNFSTYKAAFKDVDYLENFESIQLAPYSLYSASNSYERLRGIYPLKQNCYQLFYYFMETFENFNTFCKNYIKELECTIDFINSNRDEEINVNENTTRNLEVVSFDTEVKDNPQHINMDSLFLKNLTLPYKVDSYFRRNILQQIIFKIILTSDNIYNSEYFYNLILHNSGRKFFLHIENTDESKASVDSFDDYSSSSFDNADFDSFYIPFNNNIVVKVVDRTTTPCSDDKELIKQSQKETESNLLIFTMVLKFFNKIGILTKSRRSDNLAKNDSDTRYIAGINEMTFDQMDIMGNTNATNSLEISDERGSIDPVEISNSEESNIDTREKLQNDVFVLIDDKKLDFNSENDLNFSNSLENGTLSKRSKVSSNFTGDQTKKFTIRSICLTERYVNNLKPKFASEFFLQQATYAIPKLELAFKNMNFGKNFKNNQTTIHNKNPLKHFNSSNKNLLSGSLSDLSTSHDLKNYNLNESSIDFINAKNTSLITLSKETSSGEFAYLVEYASQRKISFDVPFNNQISFISRYSGFWRNLFSSQSKNEVYASPIYSNCEIKRNESENTTIVKNSSNFLSINSPTTKKISQNLFFSLVKFVSRAIFESGPLGYTLLDIKLCVLMRYHPPLLLPNDKHIRLAVDYLDLNNLLDDREKYSKMIQESLEIFLEPSENEYKLDTERIKYIYRVGARETRYTSVTYVSFWSIGVPNGKSFISKEEALSSTNSVANNDTVNKNTADFKISRLLYTTRNDTIDVEDKILPNPSNIGDSNIDDEDKMGNTQTGEYYKTIPGKIWYGIDGKLNKNFTKAILESVISIISSHPGVYESHISRKLGLNISNSELSEVLDYLLLYRIIYKKSIVPCKKYLELTTIQNSVFNPNSRQKVPNNNFLNSDSFLQTSLSEMPSNHNMSKVKTPSLKIESPLTGNRSYKKKPGSVLFSKTPSFKLVENESIQLNLIYCYWTSPKYLELFLKLNM</sequence>
<gene>
    <name evidence="2" type="ORF">AYI69_g6606</name>
</gene>
<evidence type="ECO:0000313" key="3">
    <source>
        <dbReference type="Proteomes" id="UP000187429"/>
    </source>
</evidence>
<organism evidence="2 3">
    <name type="scientific">Smittium culicis</name>
    <dbReference type="NCBI Taxonomy" id="133412"/>
    <lineage>
        <taxon>Eukaryota</taxon>
        <taxon>Fungi</taxon>
        <taxon>Fungi incertae sedis</taxon>
        <taxon>Zoopagomycota</taxon>
        <taxon>Kickxellomycotina</taxon>
        <taxon>Harpellomycetes</taxon>
        <taxon>Harpellales</taxon>
        <taxon>Legeriomycetaceae</taxon>
        <taxon>Smittium</taxon>
    </lineage>
</organism>